<dbReference type="GO" id="GO:0016740">
    <property type="term" value="F:transferase activity"/>
    <property type="evidence" value="ECO:0007669"/>
    <property type="project" value="TreeGrafter"/>
</dbReference>
<dbReference type="RefSeq" id="WP_006294308.1">
    <property type="nucleotide sequence ID" value="NZ_ARPM03000018.1"/>
</dbReference>
<feature type="domain" description="Metallo-beta-lactamase" evidence="1">
    <location>
        <begin position="21"/>
        <end position="206"/>
    </location>
</feature>
<dbReference type="SMART" id="SM00849">
    <property type="entry name" value="Lactamase_B"/>
    <property type="match status" value="1"/>
</dbReference>
<dbReference type="PANTHER" id="PTHR13754">
    <property type="entry name" value="METALLO-BETA-LACTAMASE SUPERFAMILY PROTEIN"/>
    <property type="match status" value="1"/>
</dbReference>
<dbReference type="PANTHER" id="PTHR13754:SF13">
    <property type="entry name" value="METALLO-BETA-LACTAMASE SUPERFAMILY PROTEIN (AFU_ORTHOLOGUE AFUA_3G07630)"/>
    <property type="match status" value="1"/>
</dbReference>
<dbReference type="Proteomes" id="UP000026922">
    <property type="component" value="Unassembled WGS sequence"/>
</dbReference>
<dbReference type="Gene3D" id="3.60.15.10">
    <property type="entry name" value="Ribonuclease Z/Hydroxyacylglutathione hydrolase-like"/>
    <property type="match status" value="1"/>
</dbReference>
<dbReference type="EMBL" id="ARPM03000018">
    <property type="protein sequence ID" value="ETZ05529.1"/>
    <property type="molecule type" value="Genomic_DNA"/>
</dbReference>
<dbReference type="Pfam" id="PF00753">
    <property type="entry name" value="Lactamase_B"/>
    <property type="match status" value="1"/>
</dbReference>
<reference evidence="2 3" key="1">
    <citation type="journal article" date="2013" name="Genome Announc.">
        <title>Draft Genome Sequence of Holospora undulata Strain HU1, a Micronucleus-Specific Symbiont of the Ciliate Paramecium caudatum.</title>
        <authorList>
            <person name="Dohra H."/>
            <person name="Suzuki H."/>
            <person name="Suzuki T."/>
            <person name="Tanaka K."/>
            <person name="Fujishima M."/>
        </authorList>
    </citation>
    <scope>NUCLEOTIDE SEQUENCE [LARGE SCALE GENOMIC DNA]</scope>
    <source>
        <strain evidence="2 3">HU1</strain>
    </source>
</reference>
<keyword evidence="3" id="KW-1185">Reference proteome</keyword>
<dbReference type="SUPFAM" id="SSF56281">
    <property type="entry name" value="Metallo-hydrolase/oxidoreductase"/>
    <property type="match status" value="1"/>
</dbReference>
<dbReference type="CDD" id="cd07713">
    <property type="entry name" value="DHPS-like_MBL-fold"/>
    <property type="match status" value="1"/>
</dbReference>
<dbReference type="InterPro" id="IPR052926">
    <property type="entry name" value="Metallo-beta-lactamase_dom"/>
</dbReference>
<accession>A0A061JJ16</accession>
<dbReference type="InterPro" id="IPR036866">
    <property type="entry name" value="RibonucZ/Hydroxyglut_hydro"/>
</dbReference>
<dbReference type="InterPro" id="IPR041712">
    <property type="entry name" value="DHPS-like_MBL-fold"/>
</dbReference>
<protein>
    <submittedName>
        <fullName evidence="2">7, 8-dihydropterin-6-methyl-4-(Beta-D-ribofuranosyl)-aminobenzene-5'-phosphate synthase</fullName>
    </submittedName>
</protein>
<evidence type="ECO:0000313" key="2">
    <source>
        <dbReference type="EMBL" id="ETZ05529.1"/>
    </source>
</evidence>
<proteinExistence type="predicted"/>
<organism evidence="2 3">
    <name type="scientific">Holospora undulata HU1</name>
    <dbReference type="NCBI Taxonomy" id="1321371"/>
    <lineage>
        <taxon>Bacteria</taxon>
        <taxon>Pseudomonadati</taxon>
        <taxon>Pseudomonadota</taxon>
        <taxon>Alphaproteobacteria</taxon>
        <taxon>Holosporales</taxon>
        <taxon>Holosporaceae</taxon>
        <taxon>Holospora</taxon>
    </lineage>
</organism>
<name>A0A061JJ16_9PROT</name>
<comment type="caution">
    <text evidence="2">The sequence shown here is derived from an EMBL/GenBank/DDBJ whole genome shotgun (WGS) entry which is preliminary data.</text>
</comment>
<gene>
    <name evidence="2" type="ORF">K737_300030</name>
</gene>
<dbReference type="InterPro" id="IPR001279">
    <property type="entry name" value="Metallo-B-lactamas"/>
</dbReference>
<evidence type="ECO:0000313" key="3">
    <source>
        <dbReference type="Proteomes" id="UP000026922"/>
    </source>
</evidence>
<sequence>MIRITTVYDNNLSQSELQDDWGFSCVVEHPNGNIIFDTGAKPAILENNLKKLHIDPQSIKYLVISHKHWDHKGGALWLLAQNPNIIIYMPKTWSSSLEKSLLINKKQIHSIKENCPINEACYLILSKNFWINELALGIKTSKGIIAITGCSHTGVLKIAKTMRFVTKEKIHALFGGFHLMRSSKLKIKNAVIGLKDEDINFIAPCHCTGDLALSIFKKEFNSKFLKNGIGSQYLFEV</sequence>
<dbReference type="AlphaFoldDB" id="A0A061JJ16"/>
<evidence type="ECO:0000259" key="1">
    <source>
        <dbReference type="SMART" id="SM00849"/>
    </source>
</evidence>